<proteinExistence type="predicted"/>
<feature type="coiled-coil region" evidence="1">
    <location>
        <begin position="106"/>
        <end position="133"/>
    </location>
</feature>
<accession>A0A1G9V2W9</accession>
<dbReference type="EMBL" id="FNFO01000019">
    <property type="protein sequence ID" value="SDM66611.1"/>
    <property type="molecule type" value="Genomic_DNA"/>
</dbReference>
<sequence>MFYPFNPFKLLWIAVAVAVAGLALSLALFSSVSVKETSALADVRKADGMIYEYRIAKQQFQQYLHESDSTIQALTVQIRDVMQGRLKTEQANIHLQDEVDRSHVLLEKQNHTIMRLETEVDSLSDVVRRYRSAERSAVEDRY</sequence>
<evidence type="ECO:0000313" key="2">
    <source>
        <dbReference type="EMBL" id="SDM66611.1"/>
    </source>
</evidence>
<dbReference type="RefSeq" id="WP_089688535.1">
    <property type="nucleotide sequence ID" value="NZ_FNFO01000019.1"/>
</dbReference>
<name>A0A1G9V2W9_9BACT</name>
<protein>
    <submittedName>
        <fullName evidence="2">Uncharacterized protein</fullName>
    </submittedName>
</protein>
<dbReference type="Proteomes" id="UP000198510">
    <property type="component" value="Unassembled WGS sequence"/>
</dbReference>
<reference evidence="2 3" key="1">
    <citation type="submission" date="2016-10" db="EMBL/GenBank/DDBJ databases">
        <authorList>
            <person name="de Groot N.N."/>
        </authorList>
    </citation>
    <scope>NUCLEOTIDE SEQUENCE [LARGE SCALE GENOMIC DNA]</scope>
    <source>
        <strain evidence="2 3">DSM 25186</strain>
    </source>
</reference>
<keyword evidence="1" id="KW-0175">Coiled coil</keyword>
<evidence type="ECO:0000313" key="3">
    <source>
        <dbReference type="Proteomes" id="UP000198510"/>
    </source>
</evidence>
<gene>
    <name evidence="2" type="ORF">SAMN05421823_1193</name>
</gene>
<organism evidence="2 3">
    <name type="scientific">Catalinimonas alkaloidigena</name>
    <dbReference type="NCBI Taxonomy" id="1075417"/>
    <lineage>
        <taxon>Bacteria</taxon>
        <taxon>Pseudomonadati</taxon>
        <taxon>Bacteroidota</taxon>
        <taxon>Cytophagia</taxon>
        <taxon>Cytophagales</taxon>
        <taxon>Catalimonadaceae</taxon>
        <taxon>Catalinimonas</taxon>
    </lineage>
</organism>
<dbReference type="AlphaFoldDB" id="A0A1G9V2W9"/>
<evidence type="ECO:0000256" key="1">
    <source>
        <dbReference type="SAM" id="Coils"/>
    </source>
</evidence>
<dbReference type="STRING" id="1075417.SAMN05421823_1193"/>
<keyword evidence="3" id="KW-1185">Reference proteome</keyword>